<accession>A0A5C5ZWQ6</accession>
<gene>
    <name evidence="2" type="ORF">Pla52n_65570</name>
</gene>
<dbReference type="Proteomes" id="UP000320176">
    <property type="component" value="Unassembled WGS sequence"/>
</dbReference>
<dbReference type="EMBL" id="SJPN01000015">
    <property type="protein sequence ID" value="TWT91566.1"/>
    <property type="molecule type" value="Genomic_DNA"/>
</dbReference>
<organism evidence="2 3">
    <name type="scientific">Stieleria varia</name>
    <dbReference type="NCBI Taxonomy" id="2528005"/>
    <lineage>
        <taxon>Bacteria</taxon>
        <taxon>Pseudomonadati</taxon>
        <taxon>Planctomycetota</taxon>
        <taxon>Planctomycetia</taxon>
        <taxon>Pirellulales</taxon>
        <taxon>Pirellulaceae</taxon>
        <taxon>Stieleria</taxon>
    </lineage>
</organism>
<feature type="transmembrane region" description="Helical" evidence="1">
    <location>
        <begin position="6"/>
        <end position="23"/>
    </location>
</feature>
<feature type="transmembrane region" description="Helical" evidence="1">
    <location>
        <begin position="56"/>
        <end position="76"/>
    </location>
</feature>
<evidence type="ECO:0000256" key="1">
    <source>
        <dbReference type="SAM" id="Phobius"/>
    </source>
</evidence>
<keyword evidence="3" id="KW-1185">Reference proteome</keyword>
<protein>
    <submittedName>
        <fullName evidence="2">Uncharacterized protein</fullName>
    </submittedName>
</protein>
<feature type="transmembrane region" description="Helical" evidence="1">
    <location>
        <begin position="82"/>
        <end position="103"/>
    </location>
</feature>
<keyword evidence="1" id="KW-0812">Transmembrane</keyword>
<sequence length="125" mass="14270">MNGGMFAGGLLLSCTLIAFALWLQWTERQGWPGEEYDEQRARDQLYLQRRRRSRRLVNGLIGLCGVLIGIATFAGIGRTFVAAWLCVMVVLFGVVMLALLDAFRTVRYEKDKRRDIRRESIGNDD</sequence>
<evidence type="ECO:0000313" key="2">
    <source>
        <dbReference type="EMBL" id="TWT91566.1"/>
    </source>
</evidence>
<keyword evidence="1" id="KW-0472">Membrane</keyword>
<proteinExistence type="predicted"/>
<evidence type="ECO:0000313" key="3">
    <source>
        <dbReference type="Proteomes" id="UP000320176"/>
    </source>
</evidence>
<name>A0A5C5ZWQ6_9BACT</name>
<dbReference type="RefSeq" id="WP_342190302.1">
    <property type="nucleotide sequence ID" value="NZ_CP151726.1"/>
</dbReference>
<keyword evidence="1" id="KW-1133">Transmembrane helix</keyword>
<reference evidence="2 3" key="1">
    <citation type="submission" date="2019-02" db="EMBL/GenBank/DDBJ databases">
        <title>Deep-cultivation of Planctomycetes and their phenomic and genomic characterization uncovers novel biology.</title>
        <authorList>
            <person name="Wiegand S."/>
            <person name="Jogler M."/>
            <person name="Boedeker C."/>
            <person name="Pinto D."/>
            <person name="Vollmers J."/>
            <person name="Rivas-Marin E."/>
            <person name="Kohn T."/>
            <person name="Peeters S.H."/>
            <person name="Heuer A."/>
            <person name="Rast P."/>
            <person name="Oberbeckmann S."/>
            <person name="Bunk B."/>
            <person name="Jeske O."/>
            <person name="Meyerdierks A."/>
            <person name="Storesund J.E."/>
            <person name="Kallscheuer N."/>
            <person name="Luecker S."/>
            <person name="Lage O.M."/>
            <person name="Pohl T."/>
            <person name="Merkel B.J."/>
            <person name="Hornburger P."/>
            <person name="Mueller R.-W."/>
            <person name="Bruemmer F."/>
            <person name="Labrenz M."/>
            <person name="Spormann A.M."/>
            <person name="Op Den Camp H."/>
            <person name="Overmann J."/>
            <person name="Amann R."/>
            <person name="Jetten M.S.M."/>
            <person name="Mascher T."/>
            <person name="Medema M.H."/>
            <person name="Devos D.P."/>
            <person name="Kaster A.-K."/>
            <person name="Ovreas L."/>
            <person name="Rohde M."/>
            <person name="Galperin M.Y."/>
            <person name="Jogler C."/>
        </authorList>
    </citation>
    <scope>NUCLEOTIDE SEQUENCE [LARGE SCALE GENOMIC DNA]</scope>
    <source>
        <strain evidence="2 3">Pla52n</strain>
    </source>
</reference>
<dbReference type="AlphaFoldDB" id="A0A5C5ZWQ6"/>
<comment type="caution">
    <text evidence="2">The sequence shown here is derived from an EMBL/GenBank/DDBJ whole genome shotgun (WGS) entry which is preliminary data.</text>
</comment>